<dbReference type="EMBL" id="VFQX01000043">
    <property type="protein sequence ID" value="KAF0975751.1"/>
    <property type="molecule type" value="Genomic_DNA"/>
</dbReference>
<dbReference type="RefSeq" id="XP_044560464.1">
    <property type="nucleotide sequence ID" value="XM_044708563.1"/>
</dbReference>
<feature type="region of interest" description="Disordered" evidence="1">
    <location>
        <begin position="1"/>
        <end position="25"/>
    </location>
</feature>
<dbReference type="VEuPathDB" id="AmoebaDB:NF0058670"/>
<evidence type="ECO:0000313" key="3">
    <source>
        <dbReference type="Proteomes" id="UP000444721"/>
    </source>
</evidence>
<dbReference type="AlphaFoldDB" id="A0A6A5BN81"/>
<accession>A0A6A5BN81</accession>
<evidence type="ECO:0000313" key="2">
    <source>
        <dbReference type="EMBL" id="KAF0975751.1"/>
    </source>
</evidence>
<dbReference type="GeneID" id="68112296"/>
<proteinExistence type="predicted"/>
<dbReference type="OMA" id="DCFAINS"/>
<organism evidence="2 3">
    <name type="scientific">Naegleria fowleri</name>
    <name type="common">Brain eating amoeba</name>
    <dbReference type="NCBI Taxonomy" id="5763"/>
    <lineage>
        <taxon>Eukaryota</taxon>
        <taxon>Discoba</taxon>
        <taxon>Heterolobosea</taxon>
        <taxon>Tetramitia</taxon>
        <taxon>Eutetramitia</taxon>
        <taxon>Vahlkampfiidae</taxon>
        <taxon>Naegleria</taxon>
    </lineage>
</organism>
<dbReference type="VEuPathDB" id="AmoebaDB:NfTy_051450"/>
<dbReference type="OrthoDB" id="10261897at2759"/>
<evidence type="ECO:0000256" key="1">
    <source>
        <dbReference type="SAM" id="MobiDB-lite"/>
    </source>
</evidence>
<protein>
    <submittedName>
        <fullName evidence="2">Uncharacterized protein</fullName>
    </submittedName>
</protein>
<gene>
    <name evidence="2" type="ORF">FDP41_005078</name>
</gene>
<dbReference type="VEuPathDB" id="AmoebaDB:FDP41_005078"/>
<reference evidence="2 3" key="1">
    <citation type="journal article" date="2019" name="Sci. Rep.">
        <title>Nanopore sequencing improves the draft genome of the human pathogenic amoeba Naegleria fowleri.</title>
        <authorList>
            <person name="Liechti N."/>
            <person name="Schurch N."/>
            <person name="Bruggmann R."/>
            <person name="Wittwer M."/>
        </authorList>
    </citation>
    <scope>NUCLEOTIDE SEQUENCE [LARGE SCALE GENOMIC DNA]</scope>
    <source>
        <strain evidence="2 3">ATCC 30894</strain>
    </source>
</reference>
<comment type="caution">
    <text evidence="2">The sequence shown here is derived from an EMBL/GenBank/DDBJ whole genome shotgun (WGS) entry which is preliminary data.</text>
</comment>
<keyword evidence="3" id="KW-1185">Reference proteome</keyword>
<name>A0A6A5BN81_NAEFO</name>
<dbReference type="Proteomes" id="UP000444721">
    <property type="component" value="Unassembled WGS sequence"/>
</dbReference>
<sequence length="146" mass="16327">MQANAASRGIQKQKKMQSIVRGSQTSSLVSSTTTRSIKRFISNINTHKLIQKNDTVLVNVDDDIAILQSLDPQLHGKMGVVVEVRGDEIELEMLPEQTDSEDSDNSSYDMFSALYRSCSSQTKRVTVPSFCVCLEDRVLRKRLCNA</sequence>